<dbReference type="Proteomes" id="UP000321934">
    <property type="component" value="Chromosome"/>
</dbReference>
<protein>
    <submittedName>
        <fullName evidence="1">Glycosyltransferase</fullName>
    </submittedName>
</protein>
<dbReference type="EMBL" id="CP029077">
    <property type="protein sequence ID" value="QED23874.1"/>
    <property type="molecule type" value="Genomic_DNA"/>
</dbReference>
<proteinExistence type="predicted"/>
<accession>A0A5B8XJ08</accession>
<dbReference type="RefSeq" id="WP_146821327.1">
    <property type="nucleotide sequence ID" value="NZ_CP029077.1"/>
</dbReference>
<evidence type="ECO:0000313" key="1">
    <source>
        <dbReference type="EMBL" id="QED23874.1"/>
    </source>
</evidence>
<sequence>MMNRIIRKIKNYIKFIIKSFLYYSLKHEFSLVFYKTLLIIKKQQLYIFKLLSKKKSFTQDVIENNIDYKITSAFELIITQLEGGGVQSVVDMTIKLNPSTLYIVIFLKDEFTCVIKKYFNDEVVNVSNAASSEIALKNFINQKSCKKITIHHLLKSYLPEMINVLKTQNSLQVPIYTHLHDFFYICPTIFLMNNKSKFCNLDAPEKCHKCSIIQAAMSPFLNFRQDIHPLKFVNIQAWRDSAKILFEISSKIIAYSQTTVDLYKKAFVFSDNKIEISDALFSFSKHFVKLPEDYNSFKTDTLNIAMIGTWHYIKGSNIFCEMQKIIDNNQTLYKNVNLHFIGKGFYEIGSKIKNLGPYNSNNFAQIIHSNSISVCIIPSILSETFSIATQDCLEVGIPVVTFGVGAMKERLQNNPNALVINEISNESVSKLSDIEMAKITLDRILNFAAKKRN</sequence>
<evidence type="ECO:0000313" key="2">
    <source>
        <dbReference type="Proteomes" id="UP000321934"/>
    </source>
</evidence>
<dbReference type="Gene3D" id="3.40.50.2000">
    <property type="entry name" value="Glycogen Phosphorylase B"/>
    <property type="match status" value="1"/>
</dbReference>
<dbReference type="GO" id="GO:0016740">
    <property type="term" value="F:transferase activity"/>
    <property type="evidence" value="ECO:0007669"/>
    <property type="project" value="UniProtKB-KW"/>
</dbReference>
<dbReference type="Pfam" id="PF13692">
    <property type="entry name" value="Glyco_trans_1_4"/>
    <property type="match status" value="1"/>
</dbReference>
<gene>
    <name evidence="1" type="ORF">Deia_01093</name>
</gene>
<name>A0A5B8XJ08_9RICK</name>
<reference evidence="1 2" key="1">
    <citation type="journal article" date="2019" name="ISME J.">
        <title>Deianiraea, an extracellular bacterium associated with the ciliate Paramecium, suggests an alternative scenario for the evolution of Rickettsiales.</title>
        <authorList>
            <person name="Castelli M."/>
            <person name="Sabaneyeva E."/>
            <person name="Lanzoni O."/>
            <person name="Lebedeva N."/>
            <person name="Floriano A.M."/>
            <person name="Gaiarsa S."/>
            <person name="Benken K."/>
            <person name="Modeo L."/>
            <person name="Bandi C."/>
            <person name="Potekhin A."/>
            <person name="Sassera D."/>
            <person name="Petroni G."/>
        </authorList>
    </citation>
    <scope>NUCLEOTIDE SEQUENCE [LARGE SCALE GENOMIC DNA]</scope>
    <source>
        <strain evidence="1">CyL4-1</strain>
    </source>
</reference>
<keyword evidence="1" id="KW-0808">Transferase</keyword>
<organism evidence="1 2">
    <name type="scientific">Candidatus Deianiraea vastatrix</name>
    <dbReference type="NCBI Taxonomy" id="2163644"/>
    <lineage>
        <taxon>Bacteria</taxon>
        <taxon>Pseudomonadati</taxon>
        <taxon>Pseudomonadota</taxon>
        <taxon>Alphaproteobacteria</taxon>
        <taxon>Rickettsiales</taxon>
        <taxon>Candidatus Deianiraeaceae</taxon>
        <taxon>Candidatus Deianiraea</taxon>
    </lineage>
</organism>
<keyword evidence="2" id="KW-1185">Reference proteome</keyword>
<dbReference type="AlphaFoldDB" id="A0A5B8XJ08"/>
<dbReference type="SUPFAM" id="SSF53756">
    <property type="entry name" value="UDP-Glycosyltransferase/glycogen phosphorylase"/>
    <property type="match status" value="1"/>
</dbReference>